<evidence type="ECO:0000256" key="2">
    <source>
        <dbReference type="ARBA" id="ARBA00022475"/>
    </source>
</evidence>
<keyword evidence="4 6" id="KW-1133">Transmembrane helix</keyword>
<comment type="caution">
    <text evidence="8">The sequence shown here is derived from an EMBL/GenBank/DDBJ whole genome shotgun (WGS) entry which is preliminary data.</text>
</comment>
<feature type="transmembrane region" description="Helical" evidence="6">
    <location>
        <begin position="124"/>
        <end position="142"/>
    </location>
</feature>
<feature type="transmembrane region" description="Helical" evidence="6">
    <location>
        <begin position="85"/>
        <end position="104"/>
    </location>
</feature>
<dbReference type="EMBL" id="NFZS01000001">
    <property type="protein sequence ID" value="RAO77383.1"/>
    <property type="molecule type" value="Genomic_DNA"/>
</dbReference>
<dbReference type="InterPro" id="IPR007895">
    <property type="entry name" value="MASE1"/>
</dbReference>
<evidence type="ECO:0000256" key="5">
    <source>
        <dbReference type="ARBA" id="ARBA00023136"/>
    </source>
</evidence>
<organism evidence="8 9">
    <name type="scientific">Dyella jiangningensis</name>
    <dbReference type="NCBI Taxonomy" id="1379159"/>
    <lineage>
        <taxon>Bacteria</taxon>
        <taxon>Pseudomonadati</taxon>
        <taxon>Pseudomonadota</taxon>
        <taxon>Gammaproteobacteria</taxon>
        <taxon>Lysobacterales</taxon>
        <taxon>Rhodanobacteraceae</taxon>
        <taxon>Dyella</taxon>
    </lineage>
</organism>
<reference evidence="8 9" key="1">
    <citation type="journal article" date="2018" name="Genet. Mol. Biol.">
        <title>The genome sequence of Dyella jiangningensis FCAV SCS01 from a lignocellulose-decomposing microbial consortium metagenome reveals potential for biotechnological applications.</title>
        <authorList>
            <person name="Desiderato J.G."/>
            <person name="Alvarenga D.O."/>
            <person name="Constancio M.T.L."/>
            <person name="Alves L.M.C."/>
            <person name="Varani A.M."/>
        </authorList>
    </citation>
    <scope>NUCLEOTIDE SEQUENCE [LARGE SCALE GENOMIC DNA]</scope>
    <source>
        <strain evidence="8 9">FCAV SCS01</strain>
    </source>
</reference>
<dbReference type="GO" id="GO:0005886">
    <property type="term" value="C:plasma membrane"/>
    <property type="evidence" value="ECO:0007669"/>
    <property type="project" value="UniProtKB-SubCell"/>
</dbReference>
<feature type="transmembrane region" description="Helical" evidence="6">
    <location>
        <begin position="275"/>
        <end position="292"/>
    </location>
</feature>
<evidence type="ECO:0000259" key="7">
    <source>
        <dbReference type="Pfam" id="PF05231"/>
    </source>
</evidence>
<feature type="transmembrane region" description="Helical" evidence="6">
    <location>
        <begin position="250"/>
        <end position="269"/>
    </location>
</feature>
<evidence type="ECO:0000256" key="1">
    <source>
        <dbReference type="ARBA" id="ARBA00004651"/>
    </source>
</evidence>
<evidence type="ECO:0000313" key="8">
    <source>
        <dbReference type="EMBL" id="RAO77383.1"/>
    </source>
</evidence>
<evidence type="ECO:0000313" key="9">
    <source>
        <dbReference type="Proteomes" id="UP000248926"/>
    </source>
</evidence>
<keyword evidence="5 6" id="KW-0472">Membrane</keyword>
<feature type="transmembrane region" description="Helical" evidence="6">
    <location>
        <begin position="204"/>
        <end position="220"/>
    </location>
</feature>
<proteinExistence type="predicted"/>
<dbReference type="Pfam" id="PF05231">
    <property type="entry name" value="MASE1"/>
    <property type="match status" value="1"/>
</dbReference>
<sequence>MSGNGLARLWGRFMGQRGLQHVWVAGIYGACYELMREISVANWNLPTGLRVLCLLLVPYRFWPAMMVGEMIALAHHGWAHHEEFGWLWTAVITFPPLLLAAAPVELARRHLPLFRGEEPDVTAILTYVLIGGAVNALANTWGLSTVHMPPGETAPEITFHIVLTYFLGSYLGALTLVPAVLALWRPGAGWSRFATDRAFLRDSAIGMVPALVLLMGLITYSKNDEVVEIARMAAFLPAAWMTLRHGWRGAAIAGLLASFAVEFTVTVTVSRDPAVIQAQALVAFAVSSLLMLGGRLPRVVKAAGADARDVGESLRGFQLAQQGLYQEELRLRYVADSLDRLGESMLMGQKRMMDRFGPALPSNMEHAYARHLDLTQREMQRLANALHPRSWRERGLAATFEDGPLAQAAAMAGAEYACEFSGAGLNLLAPDVHMMLYRQACEVLVYLLAREPVRRFRLQIRGGCTHGRRWVVLRMTAVRAAASQRGRPAPEWRQLVSLLGTNGQGMTTVRERAQIYGGLVHEHEDEHHLGVALLLHDALRIEASAETDLLYARPASI</sequence>
<evidence type="ECO:0000256" key="6">
    <source>
        <dbReference type="SAM" id="Phobius"/>
    </source>
</evidence>
<gene>
    <name evidence="8" type="ORF">CA260_05755</name>
</gene>
<feature type="transmembrane region" description="Helical" evidence="6">
    <location>
        <begin position="162"/>
        <end position="184"/>
    </location>
</feature>
<feature type="domain" description="MASE1" evidence="7">
    <location>
        <begin position="39"/>
        <end position="287"/>
    </location>
</feature>
<keyword evidence="3 6" id="KW-0812">Transmembrane</keyword>
<comment type="subcellular location">
    <subcellularLocation>
        <location evidence="1">Cell membrane</location>
        <topology evidence="1">Multi-pass membrane protein</topology>
    </subcellularLocation>
</comment>
<keyword evidence="9" id="KW-1185">Reference proteome</keyword>
<name>A0A328P7T1_9GAMM</name>
<dbReference type="OrthoDB" id="5929525at2"/>
<keyword evidence="2" id="KW-1003">Cell membrane</keyword>
<protein>
    <recommendedName>
        <fullName evidence="7">MASE1 domain-containing protein</fullName>
    </recommendedName>
</protein>
<dbReference type="AlphaFoldDB" id="A0A328P7T1"/>
<evidence type="ECO:0000256" key="4">
    <source>
        <dbReference type="ARBA" id="ARBA00022989"/>
    </source>
</evidence>
<evidence type="ECO:0000256" key="3">
    <source>
        <dbReference type="ARBA" id="ARBA00022692"/>
    </source>
</evidence>
<dbReference type="Proteomes" id="UP000248926">
    <property type="component" value="Unassembled WGS sequence"/>
</dbReference>
<accession>A0A328P7T1</accession>